<dbReference type="EMBL" id="JAGGKQ010000003">
    <property type="protein sequence ID" value="MBP1921616.1"/>
    <property type="molecule type" value="Genomic_DNA"/>
</dbReference>
<dbReference type="Pfam" id="PF26223">
    <property type="entry name" value="DUF8049"/>
    <property type="match status" value="1"/>
</dbReference>
<feature type="transmembrane region" description="Helical" evidence="1">
    <location>
        <begin position="21"/>
        <end position="48"/>
    </location>
</feature>
<reference evidence="3" key="1">
    <citation type="submission" date="2021-03" db="EMBL/GenBank/DDBJ databases">
        <title>Genomic Encyclopedia of Type Strains, Phase IV (KMG-IV): sequencing the most valuable type-strain genomes for metagenomic binning, comparative biology and taxonomic classification.</title>
        <authorList>
            <person name="Goeker M."/>
        </authorList>
    </citation>
    <scope>NUCLEOTIDE SEQUENCE</scope>
    <source>
        <strain evidence="3">DSM 23564</strain>
    </source>
</reference>
<feature type="transmembrane region" description="Helical" evidence="1">
    <location>
        <begin position="68"/>
        <end position="89"/>
    </location>
</feature>
<dbReference type="Proteomes" id="UP000823588">
    <property type="component" value="Unassembled WGS sequence"/>
</dbReference>
<protein>
    <submittedName>
        <fullName evidence="3">Uncharacterized protein involved in copper resistance</fullName>
    </submittedName>
</protein>
<dbReference type="InterPro" id="IPR058362">
    <property type="entry name" value="DUF8049"/>
</dbReference>
<accession>A0A8T4GBY8</accession>
<sequence length="91" mass="9074">MGIERARGDLLVAASAGGSTIVLAVVSSVIGAVTIGTAPTLVPLGVYLAYLFSRKGGPYGGMDTSRNWAVAAVLAGFIVLAIEAGRVVIGV</sequence>
<evidence type="ECO:0000313" key="4">
    <source>
        <dbReference type="Proteomes" id="UP000823588"/>
    </source>
</evidence>
<organism evidence="3 4">
    <name type="scientific">Halorubrum alkaliphilum</name>
    <dbReference type="NCBI Taxonomy" id="261290"/>
    <lineage>
        <taxon>Archaea</taxon>
        <taxon>Methanobacteriati</taxon>
        <taxon>Methanobacteriota</taxon>
        <taxon>Stenosarchaea group</taxon>
        <taxon>Halobacteria</taxon>
        <taxon>Halobacteriales</taxon>
        <taxon>Haloferacaceae</taxon>
        <taxon>Halorubrum</taxon>
    </lineage>
</organism>
<name>A0A8T4GBY8_9EURY</name>
<evidence type="ECO:0000256" key="1">
    <source>
        <dbReference type="SAM" id="Phobius"/>
    </source>
</evidence>
<feature type="domain" description="DUF8049" evidence="2">
    <location>
        <begin position="1"/>
        <end position="83"/>
    </location>
</feature>
<gene>
    <name evidence="3" type="ORF">J2751_000609</name>
</gene>
<keyword evidence="4" id="KW-1185">Reference proteome</keyword>
<keyword evidence="1" id="KW-1133">Transmembrane helix</keyword>
<dbReference type="AlphaFoldDB" id="A0A8T4GBY8"/>
<evidence type="ECO:0000313" key="3">
    <source>
        <dbReference type="EMBL" id="MBP1921616.1"/>
    </source>
</evidence>
<comment type="caution">
    <text evidence="3">The sequence shown here is derived from an EMBL/GenBank/DDBJ whole genome shotgun (WGS) entry which is preliminary data.</text>
</comment>
<evidence type="ECO:0000259" key="2">
    <source>
        <dbReference type="Pfam" id="PF26223"/>
    </source>
</evidence>
<proteinExistence type="predicted"/>
<keyword evidence="1" id="KW-0472">Membrane</keyword>
<keyword evidence="1" id="KW-0812">Transmembrane</keyword>
<dbReference type="OrthoDB" id="305503at2157"/>
<dbReference type="RefSeq" id="WP_209483012.1">
    <property type="nucleotide sequence ID" value="NZ_JAGGKQ010000003.1"/>
</dbReference>